<name>A0ABT7EMC9_9GAMM</name>
<reference evidence="4 5" key="1">
    <citation type="submission" date="2023-05" db="EMBL/GenBank/DDBJ databases">
        <title>Pseudoalteromonas ardens sp. nov., Pseudoalteromonas obscura sp. nov., and Pseudoalteromonas umbrosa sp. nov., isolated from the coral Montipora capitata.</title>
        <authorList>
            <person name="Thomas E.M."/>
            <person name="Smith E.M."/>
            <person name="Papke E."/>
            <person name="Shlafstein M.D."/>
            <person name="Oline D.K."/>
            <person name="Videau P."/>
            <person name="Saw J.H."/>
            <person name="Strangman W.K."/>
            <person name="Ushijima B."/>
        </authorList>
    </citation>
    <scope>NUCLEOTIDE SEQUENCE [LARGE SCALE GENOMIC DNA]</scope>
    <source>
        <strain evidence="4 5">P94</strain>
    </source>
</reference>
<gene>
    <name evidence="4" type="ORF">QNM18_13975</name>
</gene>
<proteinExistence type="predicted"/>
<keyword evidence="2" id="KW-0012">Acyltransferase</keyword>
<keyword evidence="5" id="KW-1185">Reference proteome</keyword>
<evidence type="ECO:0000256" key="1">
    <source>
        <dbReference type="ARBA" id="ARBA00022679"/>
    </source>
</evidence>
<dbReference type="Gene3D" id="3.40.630.30">
    <property type="match status" value="1"/>
</dbReference>
<protein>
    <submittedName>
        <fullName evidence="4">GNAT family N-acetyltransferase</fullName>
    </submittedName>
</protein>
<dbReference type="InterPro" id="IPR016181">
    <property type="entry name" value="Acyl_CoA_acyltransferase"/>
</dbReference>
<dbReference type="InterPro" id="IPR050832">
    <property type="entry name" value="Bact_Acetyltransf"/>
</dbReference>
<keyword evidence="1" id="KW-0808">Transferase</keyword>
<comment type="caution">
    <text evidence="4">The sequence shown here is derived from an EMBL/GenBank/DDBJ whole genome shotgun (WGS) entry which is preliminary data.</text>
</comment>
<dbReference type="PROSITE" id="PS51186">
    <property type="entry name" value="GNAT"/>
    <property type="match status" value="1"/>
</dbReference>
<dbReference type="InterPro" id="IPR000182">
    <property type="entry name" value="GNAT_dom"/>
</dbReference>
<dbReference type="RefSeq" id="WP_284137579.1">
    <property type="nucleotide sequence ID" value="NZ_JASJUT010000005.1"/>
</dbReference>
<dbReference type="EMBL" id="JASJUT010000005">
    <property type="protein sequence ID" value="MDK2596165.1"/>
    <property type="molecule type" value="Genomic_DNA"/>
</dbReference>
<dbReference type="Proteomes" id="UP001231915">
    <property type="component" value="Unassembled WGS sequence"/>
</dbReference>
<dbReference type="PANTHER" id="PTHR43877:SF2">
    <property type="entry name" value="AMINOALKYLPHOSPHONATE N-ACETYLTRANSFERASE-RELATED"/>
    <property type="match status" value="1"/>
</dbReference>
<sequence length="158" mass="18181">MTIEPDKILFRKAKLEDKAALLVLEQAVVDAERPYNSQIKPHAYYYNLNDLLQSENAWLQVAEYDNEIIATGYVQIRPSKQSLTHANHGYLGFMFVSPEFRGQGLNKKIIQHLMSWAESKGVYDFYLDVYNDNQAAINAYQKLGFKPSLLEMKVNTKS</sequence>
<feature type="domain" description="N-acetyltransferase" evidence="3">
    <location>
        <begin position="8"/>
        <end position="158"/>
    </location>
</feature>
<dbReference type="PANTHER" id="PTHR43877">
    <property type="entry name" value="AMINOALKYLPHOSPHONATE N-ACETYLTRANSFERASE-RELATED-RELATED"/>
    <property type="match status" value="1"/>
</dbReference>
<evidence type="ECO:0000313" key="4">
    <source>
        <dbReference type="EMBL" id="MDK2596165.1"/>
    </source>
</evidence>
<evidence type="ECO:0000259" key="3">
    <source>
        <dbReference type="PROSITE" id="PS51186"/>
    </source>
</evidence>
<dbReference type="Pfam" id="PF00583">
    <property type="entry name" value="Acetyltransf_1"/>
    <property type="match status" value="1"/>
</dbReference>
<evidence type="ECO:0000256" key="2">
    <source>
        <dbReference type="ARBA" id="ARBA00023315"/>
    </source>
</evidence>
<organism evidence="4 5">
    <name type="scientific">Pseudoalteromonas obscura</name>
    <dbReference type="NCBI Taxonomy" id="3048491"/>
    <lineage>
        <taxon>Bacteria</taxon>
        <taxon>Pseudomonadati</taxon>
        <taxon>Pseudomonadota</taxon>
        <taxon>Gammaproteobacteria</taxon>
        <taxon>Alteromonadales</taxon>
        <taxon>Pseudoalteromonadaceae</taxon>
        <taxon>Pseudoalteromonas</taxon>
    </lineage>
</organism>
<dbReference type="CDD" id="cd04301">
    <property type="entry name" value="NAT_SF"/>
    <property type="match status" value="1"/>
</dbReference>
<accession>A0ABT7EMC9</accession>
<evidence type="ECO:0000313" key="5">
    <source>
        <dbReference type="Proteomes" id="UP001231915"/>
    </source>
</evidence>
<dbReference type="SUPFAM" id="SSF55729">
    <property type="entry name" value="Acyl-CoA N-acyltransferases (Nat)"/>
    <property type="match status" value="1"/>
</dbReference>